<reference evidence="10" key="1">
    <citation type="submission" date="2025-08" db="UniProtKB">
        <authorList>
            <consortium name="RefSeq"/>
        </authorList>
    </citation>
    <scope>IDENTIFICATION</scope>
    <source>
        <strain evidence="10">15112-1751.03</strain>
        <tissue evidence="10">Whole Adult</tissue>
    </source>
</reference>
<keyword evidence="9" id="KW-1185">Reference proteome</keyword>
<dbReference type="InterPro" id="IPR003663">
    <property type="entry name" value="Sugar/inositol_transpt"/>
</dbReference>
<dbReference type="InterPro" id="IPR005828">
    <property type="entry name" value="MFS_sugar_transport-like"/>
</dbReference>
<dbReference type="OrthoDB" id="4540492at2759"/>
<feature type="transmembrane region" description="Helical" evidence="7">
    <location>
        <begin position="89"/>
        <end position="113"/>
    </location>
</feature>
<dbReference type="CDD" id="cd17357">
    <property type="entry name" value="MFS_GLUT_Class1_2_like"/>
    <property type="match status" value="1"/>
</dbReference>
<keyword evidence="5" id="KW-0325">Glycoprotein</keyword>
<dbReference type="InterPro" id="IPR020846">
    <property type="entry name" value="MFS_dom"/>
</dbReference>
<feature type="domain" description="Major facilitator superfamily (MFS) profile" evidence="8">
    <location>
        <begin position="41"/>
        <end position="485"/>
    </location>
</feature>
<dbReference type="RefSeq" id="XP_034111540.1">
    <property type="nucleotide sequence ID" value="XM_034255649.2"/>
</dbReference>
<dbReference type="PRINTS" id="PR00171">
    <property type="entry name" value="SUGRTRNSPORT"/>
</dbReference>
<dbReference type="PANTHER" id="PTHR23503">
    <property type="entry name" value="SOLUTE CARRIER FAMILY 2"/>
    <property type="match status" value="1"/>
</dbReference>
<feature type="transmembrane region" description="Helical" evidence="7">
    <location>
        <begin position="431"/>
        <end position="451"/>
    </location>
</feature>
<keyword evidence="2 7" id="KW-0812">Transmembrane</keyword>
<evidence type="ECO:0000313" key="9">
    <source>
        <dbReference type="Proteomes" id="UP000515160"/>
    </source>
</evidence>
<dbReference type="Pfam" id="PF00083">
    <property type="entry name" value="Sugar_tr"/>
    <property type="match status" value="1"/>
</dbReference>
<evidence type="ECO:0000256" key="2">
    <source>
        <dbReference type="ARBA" id="ARBA00022692"/>
    </source>
</evidence>
<feature type="transmembrane region" description="Helical" evidence="7">
    <location>
        <begin position="211"/>
        <end position="233"/>
    </location>
</feature>
<dbReference type="PROSITE" id="PS00217">
    <property type="entry name" value="SUGAR_TRANSPORT_2"/>
    <property type="match status" value="1"/>
</dbReference>
<organism evidence="9 10">
    <name type="scientific">Drosophila albomicans</name>
    <name type="common">Fruit fly</name>
    <dbReference type="NCBI Taxonomy" id="7291"/>
    <lineage>
        <taxon>Eukaryota</taxon>
        <taxon>Metazoa</taxon>
        <taxon>Ecdysozoa</taxon>
        <taxon>Arthropoda</taxon>
        <taxon>Hexapoda</taxon>
        <taxon>Insecta</taxon>
        <taxon>Pterygota</taxon>
        <taxon>Neoptera</taxon>
        <taxon>Endopterygota</taxon>
        <taxon>Diptera</taxon>
        <taxon>Brachycera</taxon>
        <taxon>Muscomorpha</taxon>
        <taxon>Ephydroidea</taxon>
        <taxon>Drosophilidae</taxon>
        <taxon>Drosophila</taxon>
    </lineage>
</organism>
<keyword evidence="4 7" id="KW-0472">Membrane</keyword>
<dbReference type="GO" id="GO:0015149">
    <property type="term" value="F:hexose transmembrane transporter activity"/>
    <property type="evidence" value="ECO:0007669"/>
    <property type="project" value="TreeGrafter"/>
</dbReference>
<keyword evidence="3 7" id="KW-1133">Transmembrane helix</keyword>
<feature type="transmembrane region" description="Helical" evidence="7">
    <location>
        <begin position="36"/>
        <end position="59"/>
    </location>
</feature>
<dbReference type="NCBIfam" id="TIGR00879">
    <property type="entry name" value="SP"/>
    <property type="match status" value="1"/>
</dbReference>
<keyword evidence="10" id="KW-0762">Sugar transport</keyword>
<dbReference type="GO" id="GO:0016020">
    <property type="term" value="C:membrane"/>
    <property type="evidence" value="ECO:0007669"/>
    <property type="project" value="UniProtKB-SubCell"/>
</dbReference>
<name>A0A6P8XJJ6_DROAB</name>
<evidence type="ECO:0000256" key="7">
    <source>
        <dbReference type="SAM" id="Phobius"/>
    </source>
</evidence>
<dbReference type="GeneID" id="117572656"/>
<proteinExistence type="inferred from homology"/>
<dbReference type="InterPro" id="IPR005829">
    <property type="entry name" value="Sugar_transporter_CS"/>
</dbReference>
<feature type="transmembrane region" description="Helical" evidence="7">
    <location>
        <begin position="340"/>
        <end position="358"/>
    </location>
</feature>
<evidence type="ECO:0000259" key="8">
    <source>
        <dbReference type="PROSITE" id="PS50850"/>
    </source>
</evidence>
<keyword evidence="6" id="KW-0813">Transport</keyword>
<dbReference type="Proteomes" id="UP000515160">
    <property type="component" value="Chromosome 3"/>
</dbReference>
<dbReference type="Gene3D" id="1.20.1250.20">
    <property type="entry name" value="MFS general substrate transporter like domains"/>
    <property type="match status" value="1"/>
</dbReference>
<evidence type="ECO:0000256" key="5">
    <source>
        <dbReference type="ARBA" id="ARBA00023180"/>
    </source>
</evidence>
<feature type="transmembrane region" description="Helical" evidence="7">
    <location>
        <begin position="149"/>
        <end position="170"/>
    </location>
</feature>
<dbReference type="AlphaFoldDB" id="A0A6P8XJJ6"/>
<dbReference type="InterPro" id="IPR036259">
    <property type="entry name" value="MFS_trans_sf"/>
</dbReference>
<feature type="transmembrane region" description="Helical" evidence="7">
    <location>
        <begin position="365"/>
        <end position="387"/>
    </location>
</feature>
<sequence length="505" mass="54451">MPNVNHAEAEHLNPVFKVEIAPQQTETNQKPPWSKLLLLIAFATTLGAAVPTGYCIGVINAPATLMKAWCNQTIYEKYGSSLSPSGLDILWSSIVSIFLVGGAIGSLGGAGLANKFGRKVCLFICAGLFVIGAVLFFFCRSASSVEMLILGRLIVGLSSGLVTATLPMYLSELAPAAQRGTLGVFCGVGVTGGVVVAQVCSLSDVFGTEKLWHYALAAYLVLVIVCYLPSFVFPESPKYLYVMKGDSSAARRELMRLRGKSAAKLIEQEIAEMEAESNDNSQASGFCDVLRDPRLLMPLIIVCAFQGGQQLSGINAIFYYSVSIFTKAGFSDSDAEWANLGAGGLNLVISLLGPLLMATCRRRTLMMLSSALCALFLFCIAFVLNYIESVSWFAWACIVCIMGYIFFYQFGLGPIPYFIGSELFEVAPRSVAMSMGSLASWTCNFIIGMAFPSLQSAIGAFVFLPFSITCVLLFLLTKFYLPETLGRDPSDVAPLVAKGFRSKIK</sequence>
<comment type="subcellular location">
    <subcellularLocation>
        <location evidence="1">Membrane</location>
        <topology evidence="1">Multi-pass membrane protein</topology>
    </subcellularLocation>
</comment>
<feature type="transmembrane region" description="Helical" evidence="7">
    <location>
        <begin position="393"/>
        <end position="419"/>
    </location>
</feature>
<evidence type="ECO:0000256" key="1">
    <source>
        <dbReference type="ARBA" id="ARBA00004141"/>
    </source>
</evidence>
<protein>
    <submittedName>
        <fullName evidence="10">Solute carrier family 2, facilitated glucose transporter member 1 isoform X1</fullName>
    </submittedName>
</protein>
<accession>A0A6P8XJJ6</accession>
<comment type="similarity">
    <text evidence="6">Belongs to the major facilitator superfamily. Sugar transporter (TC 2.A.1.1) family.</text>
</comment>
<dbReference type="PANTHER" id="PTHR23503:SF127">
    <property type="entry name" value="FI08437P-RELATED"/>
    <property type="match status" value="1"/>
</dbReference>
<dbReference type="SUPFAM" id="SSF103473">
    <property type="entry name" value="MFS general substrate transporter"/>
    <property type="match status" value="1"/>
</dbReference>
<dbReference type="CTD" id="35774"/>
<evidence type="ECO:0000256" key="6">
    <source>
        <dbReference type="RuleBase" id="RU003346"/>
    </source>
</evidence>
<evidence type="ECO:0000313" key="10">
    <source>
        <dbReference type="RefSeq" id="XP_034111540.1"/>
    </source>
</evidence>
<feature type="transmembrane region" description="Helical" evidence="7">
    <location>
        <begin position="299"/>
        <end position="320"/>
    </location>
</feature>
<feature type="transmembrane region" description="Helical" evidence="7">
    <location>
        <begin position="182"/>
        <end position="199"/>
    </location>
</feature>
<feature type="transmembrane region" description="Helical" evidence="7">
    <location>
        <begin position="120"/>
        <end position="143"/>
    </location>
</feature>
<feature type="transmembrane region" description="Helical" evidence="7">
    <location>
        <begin position="457"/>
        <end position="477"/>
    </location>
</feature>
<evidence type="ECO:0000256" key="4">
    <source>
        <dbReference type="ARBA" id="ARBA00023136"/>
    </source>
</evidence>
<dbReference type="PROSITE" id="PS50850">
    <property type="entry name" value="MFS"/>
    <property type="match status" value="1"/>
</dbReference>
<gene>
    <name evidence="10" type="primary">LOC117572656</name>
</gene>
<dbReference type="InterPro" id="IPR045263">
    <property type="entry name" value="GLUT"/>
</dbReference>
<evidence type="ECO:0000256" key="3">
    <source>
        <dbReference type="ARBA" id="ARBA00022989"/>
    </source>
</evidence>